<name>A0A6A7N5H9_9BURK</name>
<reference evidence="2 3" key="1">
    <citation type="submission" date="2019-10" db="EMBL/GenBank/DDBJ databases">
        <title>Two novel species isolated from a subtropical stream in China.</title>
        <authorList>
            <person name="Lu H."/>
        </authorList>
    </citation>
    <scope>NUCLEOTIDE SEQUENCE [LARGE SCALE GENOMIC DNA]</scope>
    <source>
        <strain evidence="2 3">FT29W</strain>
    </source>
</reference>
<evidence type="ECO:0000256" key="1">
    <source>
        <dbReference type="SAM" id="SignalP"/>
    </source>
</evidence>
<evidence type="ECO:0000313" key="3">
    <source>
        <dbReference type="Proteomes" id="UP000440498"/>
    </source>
</evidence>
<dbReference type="Proteomes" id="UP000440498">
    <property type="component" value="Unassembled WGS sequence"/>
</dbReference>
<dbReference type="EMBL" id="WHUG01000008">
    <property type="protein sequence ID" value="MQA40344.1"/>
    <property type="molecule type" value="Genomic_DNA"/>
</dbReference>
<gene>
    <name evidence="2" type="ORF">GEV02_19505</name>
</gene>
<keyword evidence="3" id="KW-1185">Reference proteome</keyword>
<accession>A0A6A7N5H9</accession>
<dbReference type="RefSeq" id="WP_152839550.1">
    <property type="nucleotide sequence ID" value="NZ_WHUG01000008.1"/>
</dbReference>
<feature type="chain" id="PRO_5025541367" evidence="1">
    <location>
        <begin position="21"/>
        <end position="255"/>
    </location>
</feature>
<proteinExistence type="predicted"/>
<comment type="caution">
    <text evidence="2">The sequence shown here is derived from an EMBL/GenBank/DDBJ whole genome shotgun (WGS) entry which is preliminary data.</text>
</comment>
<protein>
    <submittedName>
        <fullName evidence="2">Uncharacterized protein</fullName>
    </submittedName>
</protein>
<feature type="signal peptide" evidence="1">
    <location>
        <begin position="1"/>
        <end position="20"/>
    </location>
</feature>
<evidence type="ECO:0000313" key="2">
    <source>
        <dbReference type="EMBL" id="MQA40344.1"/>
    </source>
</evidence>
<keyword evidence="1" id="KW-0732">Signal</keyword>
<sequence length="255" mass="28073">MRRILAGLMAAAAWSAQAQIAIPTITPTPPGPAPQSLVLSNTAPPPFQVRRRIFNAVVQGFSRNDAAARPALDKILADFQSTPFRYTPLESLEILGAVYLPAQGAEQILPMIAAEQVLGWYDALRYASESGRVEIINNEGFFKMPLVVAGPPASAKAVKYLEEHPAEVRQALARAFAVADQFRETQNYDRHWPAYYGLERTTCLQDHSRCAPLPQLDSAKWDQAWAEARHRVAAYYQLDKPVAAAPTAARPAPNR</sequence>
<organism evidence="2 3">
    <name type="scientific">Rugamonas aquatica</name>
    <dbReference type="NCBI Taxonomy" id="2743357"/>
    <lineage>
        <taxon>Bacteria</taxon>
        <taxon>Pseudomonadati</taxon>
        <taxon>Pseudomonadota</taxon>
        <taxon>Betaproteobacteria</taxon>
        <taxon>Burkholderiales</taxon>
        <taxon>Oxalobacteraceae</taxon>
        <taxon>Telluria group</taxon>
        <taxon>Rugamonas</taxon>
    </lineage>
</organism>
<dbReference type="AlphaFoldDB" id="A0A6A7N5H9"/>